<dbReference type="AlphaFoldDB" id="C0QFB0"/>
<dbReference type="STRING" id="177437.HRM2_01840"/>
<dbReference type="KEGG" id="dat:HRM2_01840"/>
<evidence type="ECO:0000313" key="2">
    <source>
        <dbReference type="EMBL" id="ACN13306.1"/>
    </source>
</evidence>
<dbReference type="RefSeq" id="WP_012662555.1">
    <property type="nucleotide sequence ID" value="NC_012108.1"/>
</dbReference>
<gene>
    <name evidence="2" type="ordered locus">HRM2_01840</name>
</gene>
<keyword evidence="3" id="KW-1185">Reference proteome</keyword>
<dbReference type="Proteomes" id="UP000000442">
    <property type="component" value="Chromosome"/>
</dbReference>
<protein>
    <submittedName>
        <fullName evidence="2">Signal transduction family protein (GGDEF domain protein)</fullName>
    </submittedName>
</protein>
<dbReference type="EMBL" id="CP001087">
    <property type="protein sequence ID" value="ACN13306.1"/>
    <property type="molecule type" value="Genomic_DNA"/>
</dbReference>
<keyword evidence="1" id="KW-0472">Membrane</keyword>
<sequence length="205" mass="23095">MTQTSMIPKSIAKDLKNNNHRILQTVLFLFCFIVILLAWILSLNQLNKSKSSLLHGLKQEQQNLTSILAENLFQVLEQNHAIEVFALERLSGNKAISPDVISRFLNGKRGFNRIVLYDSSGNTLYMSSPSYNNRPTRNPMDHHIRERVQINSPRVVALPAVSPDATWQIPILFPLTRHDGVCGTMLLELGIGINDFPGGFPEHQP</sequence>
<dbReference type="HOGENOM" id="CLU_1335721_0_0_7"/>
<keyword evidence="1" id="KW-1133">Transmembrane helix</keyword>
<dbReference type="eggNOG" id="COG5001">
    <property type="taxonomic scope" value="Bacteria"/>
</dbReference>
<evidence type="ECO:0000256" key="1">
    <source>
        <dbReference type="SAM" id="Phobius"/>
    </source>
</evidence>
<evidence type="ECO:0000313" key="3">
    <source>
        <dbReference type="Proteomes" id="UP000000442"/>
    </source>
</evidence>
<feature type="transmembrane region" description="Helical" evidence="1">
    <location>
        <begin position="21"/>
        <end position="41"/>
    </location>
</feature>
<organism evidence="2 3">
    <name type="scientific">Desulforapulum autotrophicum (strain ATCC 43914 / DSM 3382 / VKM B-1955 / HRM2)</name>
    <name type="common">Desulfobacterium autotrophicum</name>
    <dbReference type="NCBI Taxonomy" id="177437"/>
    <lineage>
        <taxon>Bacteria</taxon>
        <taxon>Pseudomonadati</taxon>
        <taxon>Thermodesulfobacteriota</taxon>
        <taxon>Desulfobacteria</taxon>
        <taxon>Desulfobacterales</taxon>
        <taxon>Desulfobacteraceae</taxon>
        <taxon>Desulforapulum</taxon>
    </lineage>
</organism>
<accession>C0QFB0</accession>
<proteinExistence type="predicted"/>
<name>C0QFB0_DESAH</name>
<keyword evidence="1" id="KW-0812">Transmembrane</keyword>
<reference evidence="2 3" key="1">
    <citation type="journal article" date="2009" name="Environ. Microbiol.">
        <title>Genome sequence of Desulfobacterium autotrophicum HRM2, a marine sulfate reducer oxidizing organic carbon completely to carbon dioxide.</title>
        <authorList>
            <person name="Strittmatter A.W."/>
            <person name="Liesegang H."/>
            <person name="Rabus R."/>
            <person name="Decker I."/>
            <person name="Amann J."/>
            <person name="Andres S."/>
            <person name="Henne A."/>
            <person name="Fricke W.F."/>
            <person name="Martinez-Arias R."/>
            <person name="Bartels D."/>
            <person name="Goesmann A."/>
            <person name="Krause L."/>
            <person name="Puehler A."/>
            <person name="Klenk H.P."/>
            <person name="Richter M."/>
            <person name="Schuler M."/>
            <person name="Gloeckner F.O."/>
            <person name="Meyerdierks A."/>
            <person name="Gottschalk G."/>
            <person name="Amann R."/>
        </authorList>
    </citation>
    <scope>NUCLEOTIDE SEQUENCE [LARGE SCALE GENOMIC DNA]</scope>
    <source>
        <strain evidence="3">ATCC 43914 / DSM 3382 / HRM2</strain>
    </source>
</reference>